<protein>
    <submittedName>
        <fullName evidence="3">ORF3</fullName>
    </submittedName>
</protein>
<evidence type="ECO:0000313" key="2">
    <source>
        <dbReference type="Proteomes" id="UP000268014"/>
    </source>
</evidence>
<dbReference type="AlphaFoldDB" id="A0A0N4WAK0"/>
<reference evidence="3" key="1">
    <citation type="submission" date="2017-02" db="UniProtKB">
        <authorList>
            <consortium name="WormBaseParasite"/>
        </authorList>
    </citation>
    <scope>IDENTIFICATION</scope>
</reference>
<dbReference type="Proteomes" id="UP000268014">
    <property type="component" value="Unassembled WGS sequence"/>
</dbReference>
<dbReference type="WBParaSite" id="HPLM_0000741601-mRNA-1">
    <property type="protein sequence ID" value="HPLM_0000741601-mRNA-1"/>
    <property type="gene ID" value="HPLM_0000741601"/>
</dbReference>
<sequence length="91" mass="10515">MRQQGRRWGRCPRQYTLDYEHDSYESMTIPVLTTFVAYAQTSSCEEEEFHMDLESSTEETALSSTSVISTPRLAPEERLKTTTLGLTEWDT</sequence>
<name>A0A0N4WAK0_HAEPC</name>
<gene>
    <name evidence="1" type="ORF">HPLM_LOCUS7408</name>
</gene>
<dbReference type="EMBL" id="UZAF01016654">
    <property type="protein sequence ID" value="VDO31806.1"/>
    <property type="molecule type" value="Genomic_DNA"/>
</dbReference>
<accession>A0A0N4WAK0</accession>
<proteinExistence type="predicted"/>
<organism evidence="3">
    <name type="scientific">Haemonchus placei</name>
    <name type="common">Barber's pole worm</name>
    <dbReference type="NCBI Taxonomy" id="6290"/>
    <lineage>
        <taxon>Eukaryota</taxon>
        <taxon>Metazoa</taxon>
        <taxon>Ecdysozoa</taxon>
        <taxon>Nematoda</taxon>
        <taxon>Chromadorea</taxon>
        <taxon>Rhabditida</taxon>
        <taxon>Rhabditina</taxon>
        <taxon>Rhabditomorpha</taxon>
        <taxon>Strongyloidea</taxon>
        <taxon>Trichostrongylidae</taxon>
        <taxon>Haemonchus</taxon>
    </lineage>
</organism>
<evidence type="ECO:0000313" key="3">
    <source>
        <dbReference type="WBParaSite" id="HPLM_0000741601-mRNA-1"/>
    </source>
</evidence>
<keyword evidence="2" id="KW-1185">Reference proteome</keyword>
<evidence type="ECO:0000313" key="1">
    <source>
        <dbReference type="EMBL" id="VDO31806.1"/>
    </source>
</evidence>
<reference evidence="1 2" key="2">
    <citation type="submission" date="2018-11" db="EMBL/GenBank/DDBJ databases">
        <authorList>
            <consortium name="Pathogen Informatics"/>
        </authorList>
    </citation>
    <scope>NUCLEOTIDE SEQUENCE [LARGE SCALE GENOMIC DNA]</scope>
    <source>
        <strain evidence="1 2">MHpl1</strain>
    </source>
</reference>